<dbReference type="Pfam" id="PF21365">
    <property type="entry name" value="Glyco_hydro_31_3rd"/>
    <property type="match status" value="1"/>
</dbReference>
<evidence type="ECO:0000256" key="4">
    <source>
        <dbReference type="RuleBase" id="RU361185"/>
    </source>
</evidence>
<protein>
    <submittedName>
        <fullName evidence="8">Oligosaccharide 4-alpha-D-glucosyltransferase</fullName>
        <ecNumber evidence="8">2.4.1.161</ecNumber>
    </submittedName>
</protein>
<dbReference type="PROSITE" id="PS00129">
    <property type="entry name" value="GLYCOSYL_HYDROL_F31_1"/>
    <property type="match status" value="1"/>
</dbReference>
<dbReference type="InterPro" id="IPR013780">
    <property type="entry name" value="Glyco_hydro_b"/>
</dbReference>
<dbReference type="SUPFAM" id="SSF74650">
    <property type="entry name" value="Galactose mutarotase-like"/>
    <property type="match status" value="1"/>
</dbReference>
<keyword evidence="8" id="KW-0808">Transferase</keyword>
<keyword evidence="8" id="KW-0328">Glycosyltransferase</keyword>
<evidence type="ECO:0000256" key="1">
    <source>
        <dbReference type="ARBA" id="ARBA00007806"/>
    </source>
</evidence>
<evidence type="ECO:0000256" key="3">
    <source>
        <dbReference type="ARBA" id="ARBA00023295"/>
    </source>
</evidence>
<dbReference type="SUPFAM" id="SSF51011">
    <property type="entry name" value="Glycosyl hydrolase domain"/>
    <property type="match status" value="1"/>
</dbReference>
<evidence type="ECO:0000313" key="9">
    <source>
        <dbReference type="Proteomes" id="UP000297597"/>
    </source>
</evidence>
<keyword evidence="9" id="KW-1185">Reference proteome</keyword>
<dbReference type="CDD" id="cd14752">
    <property type="entry name" value="GH31_N"/>
    <property type="match status" value="1"/>
</dbReference>
<keyword evidence="3 4" id="KW-0326">Glycosidase</keyword>
<name>A0A4Y7RWX2_9FIRM</name>
<evidence type="ECO:0000313" key="8">
    <source>
        <dbReference type="EMBL" id="TEB13495.1"/>
    </source>
</evidence>
<dbReference type="Gene3D" id="2.60.40.1180">
    <property type="entry name" value="Golgi alpha-mannosidase II"/>
    <property type="match status" value="1"/>
</dbReference>
<feature type="domain" description="Glycoside hydrolase family 31 TIM barrel" evidence="5">
    <location>
        <begin position="282"/>
        <end position="604"/>
    </location>
</feature>
<reference evidence="8 9" key="1">
    <citation type="journal article" date="2018" name="Environ. Microbiol.">
        <title>Novel energy conservation strategies and behaviour of Pelotomaculum schinkii driving syntrophic propionate catabolism.</title>
        <authorList>
            <person name="Hidalgo-Ahumada C.A.P."/>
            <person name="Nobu M.K."/>
            <person name="Narihiro T."/>
            <person name="Tamaki H."/>
            <person name="Liu W.T."/>
            <person name="Kamagata Y."/>
            <person name="Stams A.J.M."/>
            <person name="Imachi H."/>
            <person name="Sousa D.Z."/>
        </authorList>
    </citation>
    <scope>NUCLEOTIDE SEQUENCE [LARGE SCALE GENOMIC DNA]</scope>
    <source>
        <strain evidence="8 9">MGP</strain>
    </source>
</reference>
<dbReference type="EMBL" id="QFFZ01000002">
    <property type="protein sequence ID" value="TEB13495.1"/>
    <property type="molecule type" value="Genomic_DNA"/>
</dbReference>
<sequence>MNPIAIEKWLYYKPGLKDQIAREFLSACQKHLNLKRPPAGGLAFNNNNVTYEGPDAVILNNRYGKITFSPFQHGIFHIHLQGKPGPQSLPETWAADLTQRNPAAWTYRKGGGTIAYSTGLVGGTQVCVQIEPSKGSVYLNIGSDSRIIELFSPQISNKWFIIHSSIISQYDVKVFGLGENTPPMNKAGRKIVMWNTSPIIYDTEASPLYQSWPVVLFQQVDGPALGLVFDNPSYSEFNFSSDGKKMAYTVKDTRLNYFLLLGPTMPELLRQLSTLTGKLPPLPKWTLGYQQSRWSYAPSSRVREVAGEFRKRDLPCDVIYLDIDYMDKYKCFTWGSGFEDYRELIEELHSSGFKVVTILDPALKIERGYQPYEAGVSQGMFVEYPNGVPVTRMVWAGPSHFPDFINPQVRRWWGEMVGDFAARSGVDGIWCDMNEPSTFDLRYTLPPQVIHKLPGMAALTHEQAHNLYGCLMSKATYEGLLTTSPLPYVITRSTYLGGQKYAAGWTGDIPSSWEHFRASIPMLLNLGLSGQPIAGPDIGGYTGDPPPELYQRWVLQGALYPYSRTHSKKDSGSQEPWSFGAAVEDSARRAIKLRYKLIPYLYSLLYEACVSGQPLMRPLFYHNPVAEALKPEFYETEFFLGPYLLAAPLMDTAPVRICYLPPGHWYGWWHKKEHQGDQTYETMMEEDTDIPLFISDNSVIPSYVEDISFIPGHSLNSLEIMVAVRDKAAGAIVEYFDREGLLALEVSFVRKGVYIEGIINLLRRGAIPEGYHPPADLYLNINHRVAKADFSPGCRVKYIEPDPVNDAWTKIAAASPVFPLKVLLWLSS</sequence>
<comment type="caution">
    <text evidence="8">The sequence shown here is derived from an EMBL/GenBank/DDBJ whole genome shotgun (WGS) entry which is preliminary data.</text>
</comment>
<dbReference type="GO" id="GO:0005975">
    <property type="term" value="P:carbohydrate metabolic process"/>
    <property type="evidence" value="ECO:0007669"/>
    <property type="project" value="InterPro"/>
</dbReference>
<dbReference type="InterPro" id="IPR048395">
    <property type="entry name" value="Glyco_hydro_31_C"/>
</dbReference>
<keyword evidence="2 4" id="KW-0378">Hydrolase</keyword>
<dbReference type="InterPro" id="IPR011013">
    <property type="entry name" value="Gal_mutarotase_sf_dom"/>
</dbReference>
<dbReference type="AlphaFoldDB" id="A0A4Y7RWX2"/>
<dbReference type="InterPro" id="IPR017853">
    <property type="entry name" value="GH"/>
</dbReference>
<dbReference type="OrthoDB" id="176168at2"/>
<evidence type="ECO:0000259" key="6">
    <source>
        <dbReference type="Pfam" id="PF13802"/>
    </source>
</evidence>
<dbReference type="InterPro" id="IPR030458">
    <property type="entry name" value="Glyco_hydro_31_AS"/>
</dbReference>
<dbReference type="SUPFAM" id="SSF51445">
    <property type="entry name" value="(Trans)glycosidases"/>
    <property type="match status" value="1"/>
</dbReference>
<dbReference type="PANTHER" id="PTHR22762">
    <property type="entry name" value="ALPHA-GLUCOSIDASE"/>
    <property type="match status" value="1"/>
</dbReference>
<dbReference type="GO" id="GO:0030246">
    <property type="term" value="F:carbohydrate binding"/>
    <property type="evidence" value="ECO:0007669"/>
    <property type="project" value="InterPro"/>
</dbReference>
<dbReference type="GO" id="GO:0033825">
    <property type="term" value="F:oligosaccharide 4-alpha-D-glucosyltransferase activity"/>
    <property type="evidence" value="ECO:0007669"/>
    <property type="project" value="UniProtKB-EC"/>
</dbReference>
<evidence type="ECO:0000259" key="7">
    <source>
        <dbReference type="Pfam" id="PF21365"/>
    </source>
</evidence>
<evidence type="ECO:0000256" key="2">
    <source>
        <dbReference type="ARBA" id="ARBA00022801"/>
    </source>
</evidence>
<feature type="domain" description="Glycosyl hydrolase family 31 C-terminal" evidence="7">
    <location>
        <begin position="612"/>
        <end position="700"/>
    </location>
</feature>
<gene>
    <name evidence="8" type="ORF">Pmgp_00389</name>
</gene>
<dbReference type="RefSeq" id="WP_134212269.1">
    <property type="nucleotide sequence ID" value="NZ_QFFZ01000002.1"/>
</dbReference>
<accession>A0A4Y7RWX2</accession>
<comment type="similarity">
    <text evidence="1 4">Belongs to the glycosyl hydrolase 31 family.</text>
</comment>
<dbReference type="InterPro" id="IPR025887">
    <property type="entry name" value="Glyco_hydro_31_N_dom"/>
</dbReference>
<dbReference type="Gene3D" id="3.20.20.80">
    <property type="entry name" value="Glycosidases"/>
    <property type="match status" value="2"/>
</dbReference>
<dbReference type="Gene3D" id="2.60.40.1760">
    <property type="entry name" value="glycosyl hydrolase (family 31)"/>
    <property type="match status" value="1"/>
</dbReference>
<dbReference type="EC" id="2.4.1.161" evidence="8"/>
<evidence type="ECO:0000259" key="5">
    <source>
        <dbReference type="Pfam" id="PF01055"/>
    </source>
</evidence>
<dbReference type="InterPro" id="IPR000322">
    <property type="entry name" value="Glyco_hydro_31_TIM"/>
</dbReference>
<dbReference type="Proteomes" id="UP000297597">
    <property type="component" value="Unassembled WGS sequence"/>
</dbReference>
<organism evidence="8 9">
    <name type="scientific">Pelotomaculum propionicicum</name>
    <dbReference type="NCBI Taxonomy" id="258475"/>
    <lineage>
        <taxon>Bacteria</taxon>
        <taxon>Bacillati</taxon>
        <taxon>Bacillota</taxon>
        <taxon>Clostridia</taxon>
        <taxon>Eubacteriales</taxon>
        <taxon>Desulfotomaculaceae</taxon>
        <taxon>Pelotomaculum</taxon>
    </lineage>
</organism>
<dbReference type="GO" id="GO:0004553">
    <property type="term" value="F:hydrolase activity, hydrolyzing O-glycosyl compounds"/>
    <property type="evidence" value="ECO:0007669"/>
    <property type="project" value="InterPro"/>
</dbReference>
<dbReference type="PANTHER" id="PTHR22762:SF120">
    <property type="entry name" value="HETEROGLYCAN GLUCOSIDASE 1"/>
    <property type="match status" value="1"/>
</dbReference>
<proteinExistence type="inferred from homology"/>
<dbReference type="CDD" id="cd06604">
    <property type="entry name" value="GH31_glucosidase_II_MalA"/>
    <property type="match status" value="1"/>
</dbReference>
<dbReference type="Pfam" id="PF01055">
    <property type="entry name" value="Glyco_hydro_31_2nd"/>
    <property type="match status" value="1"/>
</dbReference>
<dbReference type="Pfam" id="PF13802">
    <property type="entry name" value="Gal_mutarotas_2"/>
    <property type="match status" value="1"/>
</dbReference>
<feature type="domain" description="Glycoside hydrolase family 31 N-terminal" evidence="6">
    <location>
        <begin position="66"/>
        <end position="237"/>
    </location>
</feature>